<name>A0AAD9AKD3_9PEZI</name>
<comment type="caution">
    <text evidence="2">The sequence shown here is derived from an EMBL/GenBank/DDBJ whole genome shotgun (WGS) entry which is preliminary data.</text>
</comment>
<dbReference type="EMBL" id="JAQOWY010000150">
    <property type="protein sequence ID" value="KAK1849204.1"/>
    <property type="molecule type" value="Genomic_DNA"/>
</dbReference>
<accession>A0AAD9AKD3</accession>
<proteinExistence type="predicted"/>
<feature type="transmembrane region" description="Helical" evidence="1">
    <location>
        <begin position="12"/>
        <end position="32"/>
    </location>
</feature>
<evidence type="ECO:0000256" key="1">
    <source>
        <dbReference type="SAM" id="Phobius"/>
    </source>
</evidence>
<protein>
    <submittedName>
        <fullName evidence="2">Uncharacterized protein</fullName>
    </submittedName>
</protein>
<keyword evidence="1" id="KW-1133">Transmembrane helix</keyword>
<dbReference type="AlphaFoldDB" id="A0AAD9AKD3"/>
<gene>
    <name evidence="2" type="ORF">CCHR01_08186</name>
</gene>
<dbReference type="Proteomes" id="UP001243330">
    <property type="component" value="Unassembled WGS sequence"/>
</dbReference>
<evidence type="ECO:0000313" key="3">
    <source>
        <dbReference type="Proteomes" id="UP001243330"/>
    </source>
</evidence>
<keyword evidence="1" id="KW-0472">Membrane</keyword>
<keyword evidence="1" id="KW-0812">Transmembrane</keyword>
<reference evidence="2" key="1">
    <citation type="submission" date="2023-01" db="EMBL/GenBank/DDBJ databases">
        <title>Colletotrichum chrysophilum M932 genome sequence.</title>
        <authorList>
            <person name="Baroncelli R."/>
        </authorList>
    </citation>
    <scope>NUCLEOTIDE SEQUENCE</scope>
    <source>
        <strain evidence="2">M932</strain>
    </source>
</reference>
<organism evidence="2 3">
    <name type="scientific">Colletotrichum chrysophilum</name>
    <dbReference type="NCBI Taxonomy" id="1836956"/>
    <lineage>
        <taxon>Eukaryota</taxon>
        <taxon>Fungi</taxon>
        <taxon>Dikarya</taxon>
        <taxon>Ascomycota</taxon>
        <taxon>Pezizomycotina</taxon>
        <taxon>Sordariomycetes</taxon>
        <taxon>Hypocreomycetidae</taxon>
        <taxon>Glomerellales</taxon>
        <taxon>Glomerellaceae</taxon>
        <taxon>Colletotrichum</taxon>
        <taxon>Colletotrichum gloeosporioides species complex</taxon>
    </lineage>
</organism>
<sequence>MPLSTDVQVALIFGVLGILVAVASAVFAYMALKEARRKRHARDDLELQTSYGSERYLSRHTSPRRGRYALYLPYIGYGDYLLPSEMRFPKQDIDVERLHDANRPSSVQFDFRHTLR</sequence>
<keyword evidence="3" id="KW-1185">Reference proteome</keyword>
<evidence type="ECO:0000313" key="2">
    <source>
        <dbReference type="EMBL" id="KAK1849204.1"/>
    </source>
</evidence>